<sequence>MDDPFEILGVDSDADDADIDEAYRRRVMETHPDQGGSVRSFQRVKDAYERILAMENGESGDADADDAETTDHHHDAGSRVEYLNYEVIADREWSLDDDDLFDAAADADLDSVDYGEFLVEPGETLLEAAENRGFAWPYACRGGACANCAVAVVEGEMTMPIDHVLSTEMLDRGIQLSCIGAPTTAALKVVYNVKQMPDLDDLILPPYRFERTQSVD</sequence>
<evidence type="ECO:0000256" key="7">
    <source>
        <dbReference type="ARBA" id="ARBA00023014"/>
    </source>
</evidence>
<dbReference type="EMBL" id="JBHUDL010000004">
    <property type="protein sequence ID" value="MFD1632525.1"/>
    <property type="molecule type" value="Genomic_DNA"/>
</dbReference>
<evidence type="ECO:0000313" key="13">
    <source>
        <dbReference type="Proteomes" id="UP001597075"/>
    </source>
</evidence>
<gene>
    <name evidence="12" type="primary">fer</name>
    <name evidence="12" type="ORF">ACFSBJ_01995</name>
</gene>
<keyword evidence="5" id="KW-0249">Electron transport</keyword>
<evidence type="ECO:0000256" key="5">
    <source>
        <dbReference type="ARBA" id="ARBA00022982"/>
    </source>
</evidence>
<dbReference type="PANTHER" id="PTHR43112">
    <property type="entry name" value="FERREDOXIN"/>
    <property type="match status" value="1"/>
</dbReference>
<keyword evidence="2" id="KW-0813">Transport</keyword>
<feature type="compositionally biased region" description="Acidic residues" evidence="9">
    <location>
        <begin position="58"/>
        <end position="68"/>
    </location>
</feature>
<evidence type="ECO:0000256" key="6">
    <source>
        <dbReference type="ARBA" id="ARBA00023004"/>
    </source>
</evidence>
<dbReference type="PROSITE" id="PS00197">
    <property type="entry name" value="2FE2S_FER_1"/>
    <property type="match status" value="1"/>
</dbReference>
<dbReference type="GO" id="GO:0046872">
    <property type="term" value="F:metal ion binding"/>
    <property type="evidence" value="ECO:0007669"/>
    <property type="project" value="UniProtKB-KW"/>
</dbReference>
<keyword evidence="6" id="KW-0408">Iron</keyword>
<dbReference type="Pfam" id="PF00226">
    <property type="entry name" value="DnaJ"/>
    <property type="match status" value="1"/>
</dbReference>
<dbReference type="GO" id="GO:0051537">
    <property type="term" value="F:2 iron, 2 sulfur cluster binding"/>
    <property type="evidence" value="ECO:0007669"/>
    <property type="project" value="UniProtKB-KW"/>
</dbReference>
<reference evidence="12 13" key="1">
    <citation type="journal article" date="2019" name="Int. J. Syst. Evol. Microbiol.">
        <title>The Global Catalogue of Microorganisms (GCM) 10K type strain sequencing project: providing services to taxonomists for standard genome sequencing and annotation.</title>
        <authorList>
            <consortium name="The Broad Institute Genomics Platform"/>
            <consortium name="The Broad Institute Genome Sequencing Center for Infectious Disease"/>
            <person name="Wu L."/>
            <person name="Ma J."/>
        </authorList>
    </citation>
    <scope>NUCLEOTIDE SEQUENCE [LARGE SCALE GENOMIC DNA]</scope>
    <source>
        <strain evidence="12 13">CGMCC 1.10594</strain>
    </source>
</reference>
<evidence type="ECO:0000256" key="3">
    <source>
        <dbReference type="ARBA" id="ARBA00022714"/>
    </source>
</evidence>
<dbReference type="SMART" id="SM00271">
    <property type="entry name" value="DnaJ"/>
    <property type="match status" value="1"/>
</dbReference>
<evidence type="ECO:0000256" key="9">
    <source>
        <dbReference type="SAM" id="MobiDB-lite"/>
    </source>
</evidence>
<organism evidence="12 13">
    <name type="scientific">Haloplanus ruber</name>
    <dbReference type="NCBI Taxonomy" id="869892"/>
    <lineage>
        <taxon>Archaea</taxon>
        <taxon>Methanobacteriati</taxon>
        <taxon>Methanobacteriota</taxon>
        <taxon>Stenosarchaea group</taxon>
        <taxon>Halobacteria</taxon>
        <taxon>Halobacteriales</taxon>
        <taxon>Haloferacaceae</taxon>
        <taxon>Haloplanus</taxon>
    </lineage>
</organism>
<keyword evidence="13" id="KW-1185">Reference proteome</keyword>
<keyword evidence="4" id="KW-0479">Metal-binding</keyword>
<dbReference type="Proteomes" id="UP001597075">
    <property type="component" value="Unassembled WGS sequence"/>
</dbReference>
<evidence type="ECO:0000313" key="12">
    <source>
        <dbReference type="EMBL" id="MFD1632525.1"/>
    </source>
</evidence>
<dbReference type="CDD" id="cd00207">
    <property type="entry name" value="fer2"/>
    <property type="match status" value="1"/>
</dbReference>
<evidence type="ECO:0000256" key="8">
    <source>
        <dbReference type="ARBA" id="ARBA00034078"/>
    </source>
</evidence>
<dbReference type="InterPro" id="IPR006058">
    <property type="entry name" value="2Fe2S_fd_BS"/>
</dbReference>
<proteinExistence type="inferred from homology"/>
<dbReference type="CDD" id="cd06257">
    <property type="entry name" value="DnaJ"/>
    <property type="match status" value="1"/>
</dbReference>
<name>A0ABD6CUI2_9EURY</name>
<feature type="domain" description="2Fe-2S ferredoxin-type" evidence="11">
    <location>
        <begin position="105"/>
        <end position="195"/>
    </location>
</feature>
<feature type="domain" description="J" evidence="10">
    <location>
        <begin position="3"/>
        <end position="86"/>
    </location>
</feature>
<dbReference type="Pfam" id="PF00111">
    <property type="entry name" value="Fer2"/>
    <property type="match status" value="1"/>
</dbReference>
<evidence type="ECO:0000256" key="4">
    <source>
        <dbReference type="ARBA" id="ARBA00022723"/>
    </source>
</evidence>
<dbReference type="PROSITE" id="PS51085">
    <property type="entry name" value="2FE2S_FER_2"/>
    <property type="match status" value="1"/>
</dbReference>
<dbReference type="PROSITE" id="PS50076">
    <property type="entry name" value="DNAJ_2"/>
    <property type="match status" value="1"/>
</dbReference>
<dbReference type="PANTHER" id="PTHR43112:SF3">
    <property type="entry name" value="FERREDOXIN-2, CHLOROPLASTIC"/>
    <property type="match status" value="1"/>
</dbReference>
<evidence type="ECO:0000259" key="10">
    <source>
        <dbReference type="PROSITE" id="PS50076"/>
    </source>
</evidence>
<accession>A0ABD6CUI2</accession>
<comment type="cofactor">
    <cofactor evidence="8">
        <name>[2Fe-2S] cluster</name>
        <dbReference type="ChEBI" id="CHEBI:190135"/>
    </cofactor>
</comment>
<dbReference type="InterPro" id="IPR001041">
    <property type="entry name" value="2Fe-2S_ferredoxin-type"/>
</dbReference>
<dbReference type="SUPFAM" id="SSF54292">
    <property type="entry name" value="2Fe-2S ferredoxin-like"/>
    <property type="match status" value="1"/>
</dbReference>
<dbReference type="AlphaFoldDB" id="A0ABD6CUI2"/>
<evidence type="ECO:0000259" key="11">
    <source>
        <dbReference type="PROSITE" id="PS51085"/>
    </source>
</evidence>
<dbReference type="RefSeq" id="WP_256406179.1">
    <property type="nucleotide sequence ID" value="NZ_CP187151.1"/>
</dbReference>
<dbReference type="InterPro" id="IPR036869">
    <property type="entry name" value="J_dom_sf"/>
</dbReference>
<dbReference type="Gene3D" id="1.10.287.110">
    <property type="entry name" value="DnaJ domain"/>
    <property type="match status" value="1"/>
</dbReference>
<evidence type="ECO:0000256" key="2">
    <source>
        <dbReference type="ARBA" id="ARBA00022448"/>
    </source>
</evidence>
<evidence type="ECO:0000256" key="1">
    <source>
        <dbReference type="ARBA" id="ARBA00007874"/>
    </source>
</evidence>
<comment type="similarity">
    <text evidence="1">Belongs to the 2Fe2S plant-type ferredoxin family.</text>
</comment>
<protein>
    <submittedName>
        <fullName evidence="12">Ferredoxin Fer</fullName>
    </submittedName>
</protein>
<comment type="caution">
    <text evidence="12">The sequence shown here is derived from an EMBL/GenBank/DDBJ whole genome shotgun (WGS) entry which is preliminary data.</text>
</comment>
<keyword evidence="3" id="KW-0001">2Fe-2S</keyword>
<feature type="region of interest" description="Disordered" evidence="9">
    <location>
        <begin position="57"/>
        <end position="76"/>
    </location>
</feature>
<dbReference type="InterPro" id="IPR036010">
    <property type="entry name" value="2Fe-2S_ferredoxin-like_sf"/>
</dbReference>
<dbReference type="NCBIfam" id="NF041393">
    <property type="entry name" value="Frdxn_Halo"/>
    <property type="match status" value="1"/>
</dbReference>
<dbReference type="InterPro" id="IPR053441">
    <property type="entry name" value="2Fe2S_Ferredoxin"/>
</dbReference>
<dbReference type="InterPro" id="IPR001623">
    <property type="entry name" value="DnaJ_domain"/>
</dbReference>
<dbReference type="InterPro" id="IPR012675">
    <property type="entry name" value="Beta-grasp_dom_sf"/>
</dbReference>
<dbReference type="SUPFAM" id="SSF46565">
    <property type="entry name" value="Chaperone J-domain"/>
    <property type="match status" value="1"/>
</dbReference>
<keyword evidence="7" id="KW-0411">Iron-sulfur</keyword>
<dbReference type="Gene3D" id="3.10.20.30">
    <property type="match status" value="1"/>
</dbReference>
<dbReference type="PRINTS" id="PR00625">
    <property type="entry name" value="JDOMAIN"/>
</dbReference>